<dbReference type="AlphaFoldDB" id="A0A1T5EV86"/>
<proteinExistence type="predicted"/>
<dbReference type="EMBL" id="FUYZ01000004">
    <property type="protein sequence ID" value="SKB87729.1"/>
    <property type="molecule type" value="Genomic_DNA"/>
</dbReference>
<feature type="domain" description="Secretion system C-terminal sorting" evidence="3">
    <location>
        <begin position="417"/>
        <end position="486"/>
    </location>
</feature>
<organism evidence="4 5">
    <name type="scientific">Soonwooa buanensis</name>
    <dbReference type="NCBI Taxonomy" id="619805"/>
    <lineage>
        <taxon>Bacteria</taxon>
        <taxon>Pseudomonadati</taxon>
        <taxon>Bacteroidota</taxon>
        <taxon>Flavobacteriia</taxon>
        <taxon>Flavobacteriales</taxon>
        <taxon>Weeksellaceae</taxon>
        <taxon>Chryseobacterium group</taxon>
        <taxon>Soonwooa</taxon>
    </lineage>
</organism>
<keyword evidence="1 2" id="KW-0732">Signal</keyword>
<dbReference type="NCBIfam" id="TIGR04183">
    <property type="entry name" value="Por_Secre_tail"/>
    <property type="match status" value="1"/>
</dbReference>
<evidence type="ECO:0000256" key="2">
    <source>
        <dbReference type="SAM" id="SignalP"/>
    </source>
</evidence>
<keyword evidence="5" id="KW-1185">Reference proteome</keyword>
<dbReference type="PANTHER" id="PTHR42754">
    <property type="entry name" value="ENDOGLUCANASE"/>
    <property type="match status" value="1"/>
</dbReference>
<protein>
    <submittedName>
        <fullName evidence="4">Por secretion system C-terminal sorting domain-containing protein</fullName>
    </submittedName>
</protein>
<dbReference type="PANTHER" id="PTHR42754:SF1">
    <property type="entry name" value="LIPOPROTEIN"/>
    <property type="match status" value="1"/>
</dbReference>
<dbReference type="OrthoDB" id="9811934at2"/>
<accession>A0A1T5EV86</accession>
<dbReference type="InterPro" id="IPR026444">
    <property type="entry name" value="Secre_tail"/>
</dbReference>
<feature type="signal peptide" evidence="2">
    <location>
        <begin position="1"/>
        <end position="18"/>
    </location>
</feature>
<evidence type="ECO:0000256" key="1">
    <source>
        <dbReference type="ARBA" id="ARBA00022729"/>
    </source>
</evidence>
<dbReference type="Proteomes" id="UP000191112">
    <property type="component" value="Unassembled WGS sequence"/>
</dbReference>
<dbReference type="RefSeq" id="WP_079666839.1">
    <property type="nucleotide sequence ID" value="NZ_FUYZ01000004.1"/>
</dbReference>
<sequence length="488" mass="54590">MKKLVLLVVLFSCGFLFSQQFTWTKSFGGIKNDNGYFLKKIKNNGFFVVGVVSNSSDDIQVIKLDDNSNVEWQKNIGGSKDEGISYSKNVIVDDDGNLVMVLYSYSNDGDFLESVSSGRSIWVVKLDQQGNLLNKKRFDLPPVSYDREVYSIDSFPTGYVLTTYIDEKSYLLFTDKNCNWIDSKFYKSTTIGGTLVYNDVVAISDGFLLVGTLDFSGYKYATQIAKINFSGDVIWTSSFGNDASYYKASHIVANDDGTFAIAGNAGGTLLRPFVAKYNSLGNQMWIKVLTTNMTNDTYNGNDNLYDFMINSNNEYVTAGSARYAFSFARLNWNGDLLGRIFFKGNDDSYANSVIQLDDQSYVMVGTSKATKYLYTNTPIFNNLGPAGTSDIVMAGFNNIDFSLSTNENLGQQLKTSVYPNPVVNEVFVQSKNQNIKSYQIITEDGKLVLQNEHIRIEKINISNLKVGIYYLILKDANGSQYTHKIIKQ</sequence>
<reference evidence="4 5" key="1">
    <citation type="submission" date="2017-02" db="EMBL/GenBank/DDBJ databases">
        <authorList>
            <person name="Peterson S.W."/>
        </authorList>
    </citation>
    <scope>NUCLEOTIDE SEQUENCE [LARGE SCALE GENOMIC DNA]</scope>
    <source>
        <strain evidence="4 5">DSM 22323</strain>
    </source>
</reference>
<feature type="chain" id="PRO_5012346186" evidence="2">
    <location>
        <begin position="19"/>
        <end position="488"/>
    </location>
</feature>
<evidence type="ECO:0000313" key="4">
    <source>
        <dbReference type="EMBL" id="SKB87729.1"/>
    </source>
</evidence>
<dbReference type="Pfam" id="PF18962">
    <property type="entry name" value="Por_Secre_tail"/>
    <property type="match status" value="1"/>
</dbReference>
<evidence type="ECO:0000313" key="5">
    <source>
        <dbReference type="Proteomes" id="UP000191112"/>
    </source>
</evidence>
<name>A0A1T5EV86_9FLAO</name>
<dbReference type="STRING" id="619805.SAMN05660477_01593"/>
<gene>
    <name evidence="4" type="ORF">SAMN05660477_01593</name>
</gene>
<evidence type="ECO:0000259" key="3">
    <source>
        <dbReference type="Pfam" id="PF18962"/>
    </source>
</evidence>